<dbReference type="SUPFAM" id="SSF51120">
    <property type="entry name" value="beta-Roll"/>
    <property type="match status" value="5"/>
</dbReference>
<gene>
    <name evidence="3" type="ORF">KM031_02245</name>
</gene>
<comment type="subcellular location">
    <subcellularLocation>
        <location evidence="1">Secreted</location>
    </subcellularLocation>
</comment>
<dbReference type="EMBL" id="CP076361">
    <property type="protein sequence ID" value="QWK90756.1"/>
    <property type="molecule type" value="Genomic_DNA"/>
</dbReference>
<name>A0A975S1W8_9RHOB</name>
<dbReference type="PRINTS" id="PR00313">
    <property type="entry name" value="CABNDNGRPT"/>
</dbReference>
<dbReference type="PROSITE" id="PS00330">
    <property type="entry name" value="HEMOLYSIN_CALCIUM"/>
    <property type="match status" value="5"/>
</dbReference>
<dbReference type="GO" id="GO:0005576">
    <property type="term" value="C:extracellular region"/>
    <property type="evidence" value="ECO:0007669"/>
    <property type="project" value="UniProtKB-SubCell"/>
</dbReference>
<dbReference type="KEGG" id="gfu:KM031_02245"/>
<dbReference type="InterPro" id="IPR011049">
    <property type="entry name" value="Serralysin-like_metalloprot_C"/>
</dbReference>
<dbReference type="Pfam" id="PF00353">
    <property type="entry name" value="HemolysinCabind"/>
    <property type="match status" value="6"/>
</dbReference>
<evidence type="ECO:0000313" key="3">
    <source>
        <dbReference type="EMBL" id="QWK90756.1"/>
    </source>
</evidence>
<evidence type="ECO:0000313" key="4">
    <source>
        <dbReference type="Proteomes" id="UP000679352"/>
    </source>
</evidence>
<dbReference type="InterPro" id="IPR050557">
    <property type="entry name" value="RTX_toxin/Mannuronan_C5-epim"/>
</dbReference>
<dbReference type="AlphaFoldDB" id="A0A975S1W8"/>
<dbReference type="GO" id="GO:0005509">
    <property type="term" value="F:calcium ion binding"/>
    <property type="evidence" value="ECO:0007669"/>
    <property type="project" value="InterPro"/>
</dbReference>
<dbReference type="InterPro" id="IPR018511">
    <property type="entry name" value="Hemolysin-typ_Ca-bd_CS"/>
</dbReference>
<protein>
    <recommendedName>
        <fullName evidence="5">Calcium-binding protein</fullName>
    </recommendedName>
</protein>
<evidence type="ECO:0000256" key="1">
    <source>
        <dbReference type="ARBA" id="ARBA00004613"/>
    </source>
</evidence>
<dbReference type="RefSeq" id="WP_215503998.1">
    <property type="nucleotide sequence ID" value="NZ_CP076361.1"/>
</dbReference>
<proteinExistence type="predicted"/>
<dbReference type="PANTHER" id="PTHR38340">
    <property type="entry name" value="S-LAYER PROTEIN"/>
    <property type="match status" value="1"/>
</dbReference>
<organism evidence="3 4">
    <name type="scientific">Gemmobacter fulvus</name>
    <dbReference type="NCBI Taxonomy" id="2840474"/>
    <lineage>
        <taxon>Bacteria</taxon>
        <taxon>Pseudomonadati</taxon>
        <taxon>Pseudomonadota</taxon>
        <taxon>Alphaproteobacteria</taxon>
        <taxon>Rhodobacterales</taxon>
        <taxon>Paracoccaceae</taxon>
        <taxon>Gemmobacter</taxon>
    </lineage>
</organism>
<dbReference type="Proteomes" id="UP000679352">
    <property type="component" value="Chromosome"/>
</dbReference>
<keyword evidence="4" id="KW-1185">Reference proteome</keyword>
<evidence type="ECO:0008006" key="5">
    <source>
        <dbReference type="Google" id="ProtNLM"/>
    </source>
</evidence>
<evidence type="ECO:0000256" key="2">
    <source>
        <dbReference type="ARBA" id="ARBA00022525"/>
    </source>
</evidence>
<dbReference type="Gene3D" id="2.150.10.10">
    <property type="entry name" value="Serralysin-like metalloprotease, C-terminal"/>
    <property type="match status" value="6"/>
</dbReference>
<dbReference type="InterPro" id="IPR001343">
    <property type="entry name" value="Hemolysn_Ca-bd"/>
</dbReference>
<accession>A0A975S1W8</accession>
<keyword evidence="2" id="KW-0964">Secreted</keyword>
<sequence>MAVITDEADGIGRVLRGVAGETNSLAGLDGNDTLFGAELTDVILAGTGFDQIFGGGGADRVILEHDAFNGTGFGADRWIDFDAAELDRIDVSDTGQGSSSGGAIGIGEIETIKAMMFYVFTSGGTYVEIQWGTSRLSLEGVSNIADLGSSNFVFNQSTTADVFTLGSGNSILALSGGHDFVDGEAGNDTLFGEQGKDTVLGGSGNDMVFGGSGNDTLFGDAGADTINGGSGADEIVAGTGNDTILGGLGADRVKLSHDALTGAGHGTETWRDFALVQGDKVDVSNLGGAGLSTFNFGIGEMDTVLAMAAVAPSGGRGMNWGSTRIDLDTVTGLTAAMFTFNRTDIGQSVSFGAMGNIAAMALGDDTMNGGGGADTLFGEQGDDSLLGGSGGDALFGGSGNDGVAGGADADLLFGGTGADTLGGAAAADTLHGDSGRDVLFGGAADDVLSGGSEGDTLDGGAGGDTMTGGDGDDLYYVNQAPYPLDPFDSYDRCVELNGTAGGIDRVIVSAREYTLEANIENATVIAKIGGEYLGFGLPILLFGNEADNQLTGSTTQRSARQVIDGEGGDDTINGLGGLDELFGGKGADVIDGGSGNDLVMGGRGLDMLSGGLGRDTLSGDTDFDFVDGRLVDLTAPSEDRFVFDTAAGREDADLIADFDSRDFIMLDRSVFTSLTGDSGRAIARGNFVLGSEARDGNDFILYDADNGALWYDADGNGGGAKQLICNIYSGSRPEVREVPVSFTAPYGIEISYKFVAAAGIDNFDILLL</sequence>
<dbReference type="PANTHER" id="PTHR38340:SF1">
    <property type="entry name" value="S-LAYER PROTEIN"/>
    <property type="match status" value="1"/>
</dbReference>
<reference evidence="3" key="1">
    <citation type="submission" date="2021-06" db="EMBL/GenBank/DDBJ databases">
        <title>Direct submission.</title>
        <authorList>
            <person name="Lee C.-S."/>
            <person name="Jin L."/>
        </authorList>
    </citation>
    <scope>NUCLEOTIDE SEQUENCE</scope>
    <source>
        <strain evidence="3">Con5</strain>
    </source>
</reference>